<dbReference type="PATRIC" id="fig|1603606.3.peg.1065"/>
<dbReference type="EMBL" id="CP010802">
    <property type="protein sequence ID" value="ALC15758.1"/>
    <property type="molecule type" value="Genomic_DNA"/>
</dbReference>
<dbReference type="SUPFAM" id="SSF50685">
    <property type="entry name" value="Barwin-like endoglucanases"/>
    <property type="match status" value="1"/>
</dbReference>
<name>A0A0M4D022_9BACT</name>
<evidence type="ECO:0000256" key="5">
    <source>
        <dbReference type="ARBA" id="ARBA00030918"/>
    </source>
</evidence>
<dbReference type="CDD" id="cd14485">
    <property type="entry name" value="mltA_like_LT_A"/>
    <property type="match status" value="1"/>
</dbReference>
<proteinExistence type="predicted"/>
<evidence type="ECO:0000313" key="7">
    <source>
        <dbReference type="EMBL" id="ALC15758.1"/>
    </source>
</evidence>
<dbReference type="Pfam" id="PF03562">
    <property type="entry name" value="MltA"/>
    <property type="match status" value="1"/>
</dbReference>
<reference evidence="7 8" key="1">
    <citation type="submission" date="2015-07" db="EMBL/GenBank/DDBJ databases">
        <title>Isolation and Genomic Characterization of a Novel Halophilic Metal-Reducing Deltaproteobacterium from the Deep Subsurface.</title>
        <authorList>
            <person name="Badalamenti J.P."/>
            <person name="Summers Z.M."/>
            <person name="Gralnick J.A."/>
            <person name="Bond D.R."/>
        </authorList>
    </citation>
    <scope>NUCLEOTIDE SEQUENCE [LARGE SCALE GENOMIC DNA]</scope>
    <source>
        <strain evidence="7 8">WTL</strain>
    </source>
</reference>
<keyword evidence="3" id="KW-0456">Lyase</keyword>
<dbReference type="PROSITE" id="PS51257">
    <property type="entry name" value="PROKAR_LIPOPROTEIN"/>
    <property type="match status" value="1"/>
</dbReference>
<keyword evidence="8" id="KW-1185">Reference proteome</keyword>
<dbReference type="OrthoDB" id="9783686at2"/>
<dbReference type="CDD" id="cd14668">
    <property type="entry name" value="mlta_B"/>
    <property type="match status" value="1"/>
</dbReference>
<dbReference type="InterPro" id="IPR026044">
    <property type="entry name" value="MltA"/>
</dbReference>
<dbReference type="Proteomes" id="UP000057158">
    <property type="component" value="Chromosome"/>
</dbReference>
<evidence type="ECO:0000313" key="8">
    <source>
        <dbReference type="Proteomes" id="UP000057158"/>
    </source>
</evidence>
<gene>
    <name evidence="7" type="ORF">DSOUD_0972</name>
</gene>
<organism evidence="7 8">
    <name type="scientific">Desulfuromonas soudanensis</name>
    <dbReference type="NCBI Taxonomy" id="1603606"/>
    <lineage>
        <taxon>Bacteria</taxon>
        <taxon>Pseudomonadati</taxon>
        <taxon>Thermodesulfobacteriota</taxon>
        <taxon>Desulfuromonadia</taxon>
        <taxon>Desulfuromonadales</taxon>
        <taxon>Desulfuromonadaceae</taxon>
        <taxon>Desulfuromonas</taxon>
    </lineage>
</organism>
<dbReference type="Pfam" id="PF06725">
    <property type="entry name" value="3D"/>
    <property type="match status" value="1"/>
</dbReference>
<dbReference type="AlphaFoldDB" id="A0A0M4D022"/>
<dbReference type="PANTHER" id="PTHR30124:SF0">
    <property type="entry name" value="MEMBRANE-BOUND LYTIC MUREIN TRANSGLYCOSYLASE A"/>
    <property type="match status" value="1"/>
</dbReference>
<dbReference type="SMART" id="SM00925">
    <property type="entry name" value="MltA"/>
    <property type="match status" value="1"/>
</dbReference>
<dbReference type="Gene3D" id="2.40.40.10">
    <property type="entry name" value="RlpA-like domain"/>
    <property type="match status" value="1"/>
</dbReference>
<evidence type="ECO:0000256" key="4">
    <source>
        <dbReference type="ARBA" id="ARBA00023316"/>
    </source>
</evidence>
<dbReference type="PIRSF" id="PIRSF019422">
    <property type="entry name" value="MltA"/>
    <property type="match status" value="1"/>
</dbReference>
<feature type="domain" description="Lytic transglycosylase MltA" evidence="6">
    <location>
        <begin position="133"/>
        <end position="290"/>
    </location>
</feature>
<evidence type="ECO:0000256" key="3">
    <source>
        <dbReference type="ARBA" id="ARBA00023239"/>
    </source>
</evidence>
<dbReference type="GO" id="GO:0008933">
    <property type="term" value="F:peptidoglycan lytic transglycosylase activity"/>
    <property type="evidence" value="ECO:0007669"/>
    <property type="project" value="TreeGrafter"/>
</dbReference>
<dbReference type="GO" id="GO:0019867">
    <property type="term" value="C:outer membrane"/>
    <property type="evidence" value="ECO:0007669"/>
    <property type="project" value="InterPro"/>
</dbReference>
<dbReference type="GO" id="GO:0004553">
    <property type="term" value="F:hydrolase activity, hydrolyzing O-glycosyl compounds"/>
    <property type="evidence" value="ECO:0007669"/>
    <property type="project" value="InterPro"/>
</dbReference>
<dbReference type="InterPro" id="IPR036908">
    <property type="entry name" value="RlpA-like_sf"/>
</dbReference>
<evidence type="ECO:0000256" key="1">
    <source>
        <dbReference type="ARBA" id="ARBA00001420"/>
    </source>
</evidence>
<dbReference type="STRING" id="1603606.DSOUD_0972"/>
<sequence>MTESKTTPFLRTAATLLLFLLVLLSGCVAPSPPPPLPEPLPPVEVKPLEAVSWEEVDGWFEEDPLPAFAAFLKSCRALKKRPDWQTPCVEAAALDPEDSGAVRLFFETCFTPHRVRNPDGSDTGMVTGYYAPDLQGSRSRSDRFSYPLYKVPDDLLVIDLSSVYPELGSYRLRGRVEGRRVVPYYSRSELDGAALPARGKELCWVEDPVELFFLHIQGSGRITLDDGSRIMVSYAEQNGHPYRSIGKLLLDRGAMTRDQMSMQNIRAWAQANPAQVRGLLDENPSYIFFHELAPGVETPPGALGIPLTAERSLAVDPRTVPLGAPVFLSTTWPSSSVPLKRLMVAQDTGGAIKGAVRADFFWGCGDEAGAYAGRMKQQGRMWVLLPRPQGPLAAR</sequence>
<protein>
    <recommendedName>
        <fullName evidence="2">peptidoglycan lytic exotransglycosylase</fullName>
        <ecNumber evidence="2">4.2.2.n1</ecNumber>
    </recommendedName>
    <alternativeName>
        <fullName evidence="5">Murein hydrolase A</fullName>
    </alternativeName>
</protein>
<dbReference type="InterPro" id="IPR005300">
    <property type="entry name" value="MltA_B"/>
</dbReference>
<dbReference type="RefSeq" id="WP_053549935.1">
    <property type="nucleotide sequence ID" value="NZ_CP010802.1"/>
</dbReference>
<dbReference type="EC" id="4.2.2.n1" evidence="2"/>
<dbReference type="PANTHER" id="PTHR30124">
    <property type="entry name" value="MEMBRANE-BOUND LYTIC MUREIN TRANSGLYCOSYLASE A"/>
    <property type="match status" value="1"/>
</dbReference>
<dbReference type="GO" id="GO:0071555">
    <property type="term" value="P:cell wall organization"/>
    <property type="evidence" value="ECO:0007669"/>
    <property type="project" value="UniProtKB-KW"/>
</dbReference>
<evidence type="ECO:0000259" key="6">
    <source>
        <dbReference type="SMART" id="SM00925"/>
    </source>
</evidence>
<accession>A0A0M4D022</accession>
<dbReference type="Gene3D" id="2.40.240.50">
    <property type="entry name" value="Barwin-like endoglucanases"/>
    <property type="match status" value="1"/>
</dbReference>
<comment type="catalytic activity">
    <reaction evidence="1">
        <text>Exolytic cleavage of the (1-&gt;4)-beta-glycosidic linkage between N-acetylmuramic acid (MurNAc) and N-acetylglucosamine (GlcNAc) residues in peptidoglycan, from either the reducing or the non-reducing ends of the peptidoglycan chains, with concomitant formation of a 1,6-anhydrobond in the MurNAc residue.</text>
        <dbReference type="EC" id="4.2.2.n1"/>
    </reaction>
</comment>
<keyword evidence="4" id="KW-0961">Cell wall biogenesis/degradation</keyword>
<dbReference type="InterPro" id="IPR010611">
    <property type="entry name" value="3D_dom"/>
</dbReference>
<dbReference type="KEGG" id="des:DSOUD_0972"/>
<dbReference type="GO" id="GO:0009253">
    <property type="term" value="P:peptidoglycan catabolic process"/>
    <property type="evidence" value="ECO:0007669"/>
    <property type="project" value="TreeGrafter"/>
</dbReference>
<dbReference type="GO" id="GO:0009254">
    <property type="term" value="P:peptidoglycan turnover"/>
    <property type="evidence" value="ECO:0007669"/>
    <property type="project" value="InterPro"/>
</dbReference>
<evidence type="ECO:0000256" key="2">
    <source>
        <dbReference type="ARBA" id="ARBA00012587"/>
    </source>
</evidence>